<feature type="transmembrane region" description="Helical" evidence="1">
    <location>
        <begin position="39"/>
        <end position="58"/>
    </location>
</feature>
<dbReference type="RefSeq" id="WP_146409865.1">
    <property type="nucleotide sequence ID" value="NZ_SJPU01000006.1"/>
</dbReference>
<proteinExistence type="predicted"/>
<keyword evidence="1" id="KW-1133">Transmembrane helix</keyword>
<evidence type="ECO:0000256" key="1">
    <source>
        <dbReference type="SAM" id="Phobius"/>
    </source>
</evidence>
<keyword evidence="3" id="KW-1185">Reference proteome</keyword>
<organism evidence="2 3">
    <name type="scientific">Allorhodopirellula heiligendammensis</name>
    <dbReference type="NCBI Taxonomy" id="2714739"/>
    <lineage>
        <taxon>Bacteria</taxon>
        <taxon>Pseudomonadati</taxon>
        <taxon>Planctomycetota</taxon>
        <taxon>Planctomycetia</taxon>
        <taxon>Pirellulales</taxon>
        <taxon>Pirellulaceae</taxon>
        <taxon>Allorhodopirellula</taxon>
    </lineage>
</organism>
<evidence type="ECO:0000313" key="3">
    <source>
        <dbReference type="Proteomes" id="UP000319908"/>
    </source>
</evidence>
<feature type="transmembrane region" description="Helical" evidence="1">
    <location>
        <begin position="6"/>
        <end position="27"/>
    </location>
</feature>
<keyword evidence="1" id="KW-0812">Transmembrane</keyword>
<dbReference type="Proteomes" id="UP000319908">
    <property type="component" value="Unassembled WGS sequence"/>
</dbReference>
<name>A0A5C6BDS8_9BACT</name>
<dbReference type="AlphaFoldDB" id="A0A5C6BDS8"/>
<protein>
    <submittedName>
        <fullName evidence="2">Uncharacterized protein</fullName>
    </submittedName>
</protein>
<evidence type="ECO:0000313" key="2">
    <source>
        <dbReference type="EMBL" id="TWU09892.1"/>
    </source>
</evidence>
<keyword evidence="1" id="KW-0472">Membrane</keyword>
<comment type="caution">
    <text evidence="2">The sequence shown here is derived from an EMBL/GenBank/DDBJ whole genome shotgun (WGS) entry which is preliminary data.</text>
</comment>
<reference evidence="2 3" key="1">
    <citation type="journal article" date="2020" name="Antonie Van Leeuwenhoek">
        <title>Rhodopirellula heiligendammensis sp. nov., Rhodopirellula pilleata sp. nov., and Rhodopirellula solitaria sp. nov. isolated from natural or artificial marine surfaces in Northern Germany and California, USA, and emended description of the genus Rhodopirellula.</title>
        <authorList>
            <person name="Kallscheuer N."/>
            <person name="Wiegand S."/>
            <person name="Jogler M."/>
            <person name="Boedeker C."/>
            <person name="Peeters S.H."/>
            <person name="Rast P."/>
            <person name="Heuer A."/>
            <person name="Jetten M.S.M."/>
            <person name="Rohde M."/>
            <person name="Jogler C."/>
        </authorList>
    </citation>
    <scope>NUCLEOTIDE SEQUENCE [LARGE SCALE GENOMIC DNA]</scope>
    <source>
        <strain evidence="2 3">Poly21</strain>
    </source>
</reference>
<dbReference type="EMBL" id="SJPU01000006">
    <property type="protein sequence ID" value="TWU09892.1"/>
    <property type="molecule type" value="Genomic_DNA"/>
</dbReference>
<gene>
    <name evidence="2" type="ORF">Poly21_54410</name>
</gene>
<sequence length="98" mass="10970">MSLHQPRILAFLLAVGWMFWLSVSVATSRWTDVFASQSSLSVCVLTLLLWWIVLWWLLVDGVCVRCLCHGALDGRFQGVSFLSQATLPLITILFVDSG</sequence>
<accession>A0A5C6BDS8</accession>